<feature type="transmembrane region" description="Helical" evidence="11">
    <location>
        <begin position="34"/>
        <end position="52"/>
    </location>
</feature>
<comment type="pathway">
    <text evidence="2">Porphyrin-containing compound metabolism; heme O biosynthesis; heme O from protoheme: step 1/1.</text>
</comment>
<evidence type="ECO:0000313" key="12">
    <source>
        <dbReference type="EMBL" id="VAW82875.1"/>
    </source>
</evidence>
<dbReference type="AlphaFoldDB" id="A0A3B0YPR8"/>
<dbReference type="GO" id="GO:0006783">
    <property type="term" value="P:heme biosynthetic process"/>
    <property type="evidence" value="ECO:0007669"/>
    <property type="project" value="UniProtKB-KW"/>
</dbReference>
<feature type="transmembrane region" description="Helical" evidence="11">
    <location>
        <begin position="257"/>
        <end position="275"/>
    </location>
</feature>
<dbReference type="Pfam" id="PF01040">
    <property type="entry name" value="UbiA"/>
    <property type="match status" value="1"/>
</dbReference>
<dbReference type="NCBIfam" id="TIGR01473">
    <property type="entry name" value="cyoE_ctaB"/>
    <property type="match status" value="1"/>
</dbReference>
<dbReference type="InterPro" id="IPR044878">
    <property type="entry name" value="UbiA_sf"/>
</dbReference>
<keyword evidence="4 12" id="KW-0808">Transferase</keyword>
<evidence type="ECO:0000256" key="5">
    <source>
        <dbReference type="ARBA" id="ARBA00022692"/>
    </source>
</evidence>
<feature type="transmembrane region" description="Helical" evidence="11">
    <location>
        <begin position="58"/>
        <end position="84"/>
    </location>
</feature>
<evidence type="ECO:0000256" key="8">
    <source>
        <dbReference type="ARBA" id="ARBA00023136"/>
    </source>
</evidence>
<dbReference type="InterPro" id="IPR030470">
    <property type="entry name" value="UbiA_prenylTrfase_CS"/>
</dbReference>
<dbReference type="NCBIfam" id="NF003349">
    <property type="entry name" value="PRK04375.1-2"/>
    <property type="match status" value="1"/>
</dbReference>
<dbReference type="CDD" id="cd13957">
    <property type="entry name" value="PT_UbiA_Cox10"/>
    <property type="match status" value="1"/>
</dbReference>
<comment type="subcellular location">
    <subcellularLocation>
        <location evidence="1">Cell membrane</location>
        <topology evidence="1">Multi-pass membrane protein</topology>
    </subcellularLocation>
</comment>
<organism evidence="12">
    <name type="scientific">hydrothermal vent metagenome</name>
    <dbReference type="NCBI Taxonomy" id="652676"/>
    <lineage>
        <taxon>unclassified sequences</taxon>
        <taxon>metagenomes</taxon>
        <taxon>ecological metagenomes</taxon>
    </lineage>
</organism>
<dbReference type="GO" id="GO:0005886">
    <property type="term" value="C:plasma membrane"/>
    <property type="evidence" value="ECO:0007669"/>
    <property type="project" value="UniProtKB-SubCell"/>
</dbReference>
<gene>
    <name evidence="12" type="ORF">MNBD_GAMMA12-1891</name>
</gene>
<reference evidence="12" key="1">
    <citation type="submission" date="2018-06" db="EMBL/GenBank/DDBJ databases">
        <authorList>
            <person name="Zhirakovskaya E."/>
        </authorList>
    </citation>
    <scope>NUCLEOTIDE SEQUENCE</scope>
</reference>
<evidence type="ECO:0000256" key="3">
    <source>
        <dbReference type="ARBA" id="ARBA00022475"/>
    </source>
</evidence>
<dbReference type="EMBL" id="UOFL01000256">
    <property type="protein sequence ID" value="VAW82875.1"/>
    <property type="molecule type" value="Genomic_DNA"/>
</dbReference>
<keyword evidence="5 11" id="KW-0812">Transmembrane</keyword>
<keyword evidence="7" id="KW-0350">Heme biosynthesis</keyword>
<dbReference type="InterPro" id="IPR006369">
    <property type="entry name" value="Protohaem_IX_farnesylTrfase"/>
</dbReference>
<dbReference type="GO" id="GO:0008495">
    <property type="term" value="F:protoheme IX farnesyltransferase activity"/>
    <property type="evidence" value="ECO:0007669"/>
    <property type="project" value="InterPro"/>
</dbReference>
<proteinExistence type="inferred from homology"/>
<evidence type="ECO:0000256" key="9">
    <source>
        <dbReference type="ARBA" id="ARBA00040810"/>
    </source>
</evidence>
<evidence type="ECO:0000256" key="6">
    <source>
        <dbReference type="ARBA" id="ARBA00022989"/>
    </source>
</evidence>
<dbReference type="PANTHER" id="PTHR43448">
    <property type="entry name" value="PROTOHEME IX FARNESYLTRANSFERASE, MITOCHONDRIAL"/>
    <property type="match status" value="1"/>
</dbReference>
<evidence type="ECO:0000256" key="1">
    <source>
        <dbReference type="ARBA" id="ARBA00004651"/>
    </source>
</evidence>
<dbReference type="HAMAP" id="MF_00154">
    <property type="entry name" value="CyoE_CtaB"/>
    <property type="match status" value="1"/>
</dbReference>
<feature type="transmembrane region" description="Helical" evidence="11">
    <location>
        <begin position="159"/>
        <end position="177"/>
    </location>
</feature>
<dbReference type="InterPro" id="IPR000537">
    <property type="entry name" value="UbiA_prenyltransferase"/>
</dbReference>
<accession>A0A3B0YPR8</accession>
<feature type="transmembrane region" description="Helical" evidence="11">
    <location>
        <begin position="134"/>
        <end position="152"/>
    </location>
</feature>
<feature type="transmembrane region" description="Helical" evidence="11">
    <location>
        <begin position="189"/>
        <end position="209"/>
    </location>
</feature>
<dbReference type="Gene3D" id="1.10.357.140">
    <property type="entry name" value="UbiA prenyltransferase"/>
    <property type="match status" value="1"/>
</dbReference>
<sequence length="313" mass="34489">MSQASNNSTAPANGIPSTDAPRPMWKQYLDLCKIKVVALISFTAIVGMFLATPPGAPLPWMALTFGNLGIFLAACAAAAVNHVVDRHIDTKMERTNKRPVATGAVSSRNALIFALVLATTSMLILALLINKFTAILTLMSLVGYAFIYTMYLKRATPQNIVIGGAAGAAPPMLGWAAVTGLDPSITNSFWLFLLIYVWTPPHFWALAIYRRHEYAKAKIPMLPVTHGANFTRLHVLLYTILLVVISIMPFITGMTGIIYLIGAILLGAGFLFYAIRMRFNDDDKIAIATFVYSIYYLMGMFAVLLVDHYWKFR</sequence>
<evidence type="ECO:0000256" key="11">
    <source>
        <dbReference type="SAM" id="Phobius"/>
    </source>
</evidence>
<feature type="transmembrane region" description="Helical" evidence="11">
    <location>
        <begin position="230"/>
        <end position="251"/>
    </location>
</feature>
<protein>
    <recommendedName>
        <fullName evidence="9">Protoheme IX farnesyltransferase</fullName>
    </recommendedName>
    <alternativeName>
        <fullName evidence="10">Heme B farnesyltransferase</fullName>
    </alternativeName>
</protein>
<evidence type="ECO:0000256" key="2">
    <source>
        <dbReference type="ARBA" id="ARBA00004919"/>
    </source>
</evidence>
<evidence type="ECO:0000256" key="10">
    <source>
        <dbReference type="ARBA" id="ARBA00042475"/>
    </source>
</evidence>
<name>A0A3B0YPR8_9ZZZZ</name>
<dbReference type="PROSITE" id="PS00943">
    <property type="entry name" value="UBIA"/>
    <property type="match status" value="1"/>
</dbReference>
<dbReference type="PANTHER" id="PTHR43448:SF7">
    <property type="entry name" value="4-HYDROXYBENZOATE SOLANESYLTRANSFERASE"/>
    <property type="match status" value="1"/>
</dbReference>
<dbReference type="FunFam" id="1.10.357.140:FF:000001">
    <property type="entry name" value="Protoheme IX farnesyltransferase"/>
    <property type="match status" value="1"/>
</dbReference>
<keyword evidence="3" id="KW-1003">Cell membrane</keyword>
<keyword evidence="6 11" id="KW-1133">Transmembrane helix</keyword>
<keyword evidence="8 11" id="KW-0472">Membrane</keyword>
<feature type="transmembrane region" description="Helical" evidence="11">
    <location>
        <begin position="105"/>
        <end position="128"/>
    </location>
</feature>
<evidence type="ECO:0000256" key="4">
    <source>
        <dbReference type="ARBA" id="ARBA00022679"/>
    </source>
</evidence>
<feature type="transmembrane region" description="Helical" evidence="11">
    <location>
        <begin position="287"/>
        <end position="310"/>
    </location>
</feature>
<evidence type="ECO:0000256" key="7">
    <source>
        <dbReference type="ARBA" id="ARBA00023133"/>
    </source>
</evidence>